<proteinExistence type="predicted"/>
<evidence type="ECO:0000259" key="1">
    <source>
        <dbReference type="Pfam" id="PF04326"/>
    </source>
</evidence>
<reference evidence="2 3" key="1">
    <citation type="submission" date="2018-06" db="EMBL/GenBank/DDBJ databases">
        <authorList>
            <person name="Liu Z.-W."/>
        </authorList>
    </citation>
    <scope>NUCLEOTIDE SEQUENCE [LARGE SCALE GENOMIC DNA]</scope>
    <source>
        <strain evidence="2 3">2b14</strain>
    </source>
</reference>
<organism evidence="2 3">
    <name type="scientific">Pontibacter arcticus</name>
    <dbReference type="NCBI Taxonomy" id="2080288"/>
    <lineage>
        <taxon>Bacteria</taxon>
        <taxon>Pseudomonadati</taxon>
        <taxon>Bacteroidota</taxon>
        <taxon>Cytophagia</taxon>
        <taxon>Cytophagales</taxon>
        <taxon>Hymenobacteraceae</taxon>
        <taxon>Pontibacter</taxon>
    </lineage>
</organism>
<feature type="domain" description="Schlafen AlbA-2" evidence="1">
    <location>
        <begin position="31"/>
        <end position="119"/>
    </location>
</feature>
<name>A0A364RIX9_9BACT</name>
<accession>A0A364RIX9</accession>
<dbReference type="Gene3D" id="3.30.950.30">
    <property type="entry name" value="Schlafen, AAA domain"/>
    <property type="match status" value="1"/>
</dbReference>
<comment type="caution">
    <text evidence="2">The sequence shown here is derived from an EMBL/GenBank/DDBJ whole genome shotgun (WGS) entry which is preliminary data.</text>
</comment>
<dbReference type="Proteomes" id="UP000251692">
    <property type="component" value="Unassembled WGS sequence"/>
</dbReference>
<reference evidence="2 3" key="2">
    <citation type="submission" date="2018-07" db="EMBL/GenBank/DDBJ databases">
        <title>Pontibacter sp. 2b14 genomic sequence and assembly.</title>
        <authorList>
            <person name="Du Z.-J."/>
        </authorList>
    </citation>
    <scope>NUCLEOTIDE SEQUENCE [LARGE SCALE GENOMIC DNA]</scope>
    <source>
        <strain evidence="2 3">2b14</strain>
    </source>
</reference>
<dbReference type="RefSeq" id="WP_112304515.1">
    <property type="nucleotide sequence ID" value="NZ_QMDV01000001.1"/>
</dbReference>
<evidence type="ECO:0000313" key="3">
    <source>
        <dbReference type="Proteomes" id="UP000251692"/>
    </source>
</evidence>
<dbReference type="Pfam" id="PF04326">
    <property type="entry name" value="SLFN_AlbA_2"/>
    <property type="match status" value="1"/>
</dbReference>
<dbReference type="EMBL" id="QMDV01000001">
    <property type="protein sequence ID" value="RAU84234.1"/>
    <property type="molecule type" value="Genomic_DNA"/>
</dbReference>
<dbReference type="AlphaFoldDB" id="A0A364RIX9"/>
<gene>
    <name evidence="2" type="ORF">DP923_04105</name>
</gene>
<dbReference type="InterPro" id="IPR038461">
    <property type="entry name" value="Schlafen_AlbA_2_dom_sf"/>
</dbReference>
<evidence type="ECO:0000313" key="2">
    <source>
        <dbReference type="EMBL" id="RAU84234.1"/>
    </source>
</evidence>
<dbReference type="InterPro" id="IPR007421">
    <property type="entry name" value="Schlafen_AlbA_2_dom"/>
</dbReference>
<protein>
    <recommendedName>
        <fullName evidence="1">Schlafen AlbA-2 domain-containing protein</fullName>
    </recommendedName>
</protein>
<keyword evidence="3" id="KW-1185">Reference proteome</keyword>
<dbReference type="OrthoDB" id="179762at768503"/>
<sequence length="123" mass="14237">MKITFKEEFAKFLTEPTRDKFKNVLNENFGEQNNFDFKQDWIEDSKLSKHILAIANSGGGAIIIGITESNDGLLPTGISEILDKAIIHKRLHKYLPDELEYEIIDFQYKGNEFGIIDRKKFKL</sequence>